<accession>A0A382A3F4</accession>
<proteinExistence type="predicted"/>
<dbReference type="EMBL" id="UINC01023758">
    <property type="protein sequence ID" value="SVA96066.1"/>
    <property type="molecule type" value="Genomic_DNA"/>
</dbReference>
<evidence type="ECO:0008006" key="2">
    <source>
        <dbReference type="Google" id="ProtNLM"/>
    </source>
</evidence>
<name>A0A382A3F4_9ZZZZ</name>
<reference evidence="1" key="1">
    <citation type="submission" date="2018-05" db="EMBL/GenBank/DDBJ databases">
        <authorList>
            <person name="Lanie J.A."/>
            <person name="Ng W.-L."/>
            <person name="Kazmierczak K.M."/>
            <person name="Andrzejewski T.M."/>
            <person name="Davidsen T.M."/>
            <person name="Wayne K.J."/>
            <person name="Tettelin H."/>
            <person name="Glass J.I."/>
            <person name="Rusch D."/>
            <person name="Podicherti R."/>
            <person name="Tsui H.-C.T."/>
            <person name="Winkler M.E."/>
        </authorList>
    </citation>
    <scope>NUCLEOTIDE SEQUENCE</scope>
</reference>
<gene>
    <name evidence="1" type="ORF">METZ01_LOCUS148920</name>
</gene>
<evidence type="ECO:0000313" key="1">
    <source>
        <dbReference type="EMBL" id="SVA96066.1"/>
    </source>
</evidence>
<sequence>MQRNFHVGLFGVALFGGSAVVIVHAAELHTRTIEAFDRYMAATEVRMATERGGDVPFLWVDRQPEPERVEALRRLEVGEVVIERLQTRDSSGKDIKIPKGMVHHWVGTVRIPEVTLEETIAMVQDYRHYADIYSPHIRQSALLGRDGNRFRFALQLHVKKIVTVVVNAEYDAVFELLDARRAWVPTYATRIAEVENPDTPEEREKPIGDDRGFLWRLNTHCSFEQRDADTYMQCELVSLSRGMPFLLSAFIKPFVSGIPKETLTFTLESGRGHLTDSGG</sequence>
<dbReference type="AlphaFoldDB" id="A0A382A3F4"/>
<protein>
    <recommendedName>
        <fullName evidence="2">START domain-containing protein</fullName>
    </recommendedName>
</protein>
<organism evidence="1">
    <name type="scientific">marine metagenome</name>
    <dbReference type="NCBI Taxonomy" id="408172"/>
    <lineage>
        <taxon>unclassified sequences</taxon>
        <taxon>metagenomes</taxon>
        <taxon>ecological metagenomes</taxon>
    </lineage>
</organism>